<dbReference type="Gene3D" id="6.10.10.10">
    <property type="entry name" value="Flagellar export chaperone, C-terminal domain"/>
    <property type="match status" value="1"/>
</dbReference>
<sequence length="383" mass="39102">MTSVINTNIASLNAQRNLGTSQASLNTSIQRLSTGLRVNSAKDDAAGLAIAERMNAQVKGLNVAARNANDGVSLAQTAEGALGKIGDMVQRIRELAVQSSNATNTAEDRGALQKEVGELKNEIDRVAGTTNFNGKKLIDGSFAAANFQVGADAGQTITIASITDAQLTGMGKVKTAEAGTAVSGLTGFATAITAGTVKVNGEDIGAIDAAGSDSERAAQLVEAINRGTGRSGVHAYIEADAAGVDQLKLTSAQDIVVSGAGASATTSGFAAGTTSLADSNTMDKLDITSYGGAQLAVRQADEALKQINGARAKLGAIQSRFENAVANIQIASENTSAARSRIMDTDFAAETASMTRAQILQQAGSAMLSQANQLPQQVLSLLR</sequence>
<proteinExistence type="inferred from homology"/>
<accession>A0ABS1JKW3</accession>
<evidence type="ECO:0000256" key="1">
    <source>
        <dbReference type="ARBA" id="ARBA00005709"/>
    </source>
</evidence>
<keyword evidence="7" id="KW-1185">Reference proteome</keyword>
<dbReference type="PRINTS" id="PR00207">
    <property type="entry name" value="FLAGELLIN"/>
</dbReference>
<dbReference type="InterPro" id="IPR042187">
    <property type="entry name" value="Flagellin_C_sub2"/>
</dbReference>
<protein>
    <recommendedName>
        <fullName evidence="3">Flagellin</fullName>
    </recommendedName>
</protein>
<dbReference type="PANTHER" id="PTHR42792:SF2">
    <property type="entry name" value="FLAGELLIN"/>
    <property type="match status" value="1"/>
</dbReference>
<dbReference type="InterPro" id="IPR001492">
    <property type="entry name" value="Flagellin"/>
</dbReference>
<keyword evidence="2 3" id="KW-0975">Bacterial flagellum</keyword>
<feature type="domain" description="Flagellin N-terminal" evidence="4">
    <location>
        <begin position="5"/>
        <end position="142"/>
    </location>
</feature>
<dbReference type="InterPro" id="IPR001029">
    <property type="entry name" value="Flagellin_N"/>
</dbReference>
<dbReference type="EMBL" id="JAEQND010000003">
    <property type="protein sequence ID" value="MBL0424877.1"/>
    <property type="molecule type" value="Genomic_DNA"/>
</dbReference>
<dbReference type="Pfam" id="PF00669">
    <property type="entry name" value="Flagellin_N"/>
    <property type="match status" value="1"/>
</dbReference>
<comment type="subcellular location">
    <subcellularLocation>
        <location evidence="3">Secreted</location>
    </subcellularLocation>
    <subcellularLocation>
        <location evidence="3">Bacterial flagellum</location>
    </subcellularLocation>
</comment>
<dbReference type="Gene3D" id="1.20.1330.10">
    <property type="entry name" value="f41 fragment of flagellin, N-terminal domain"/>
    <property type="match status" value="1"/>
</dbReference>
<name>A0ABS1JKW3_9BURK</name>
<evidence type="ECO:0000259" key="4">
    <source>
        <dbReference type="Pfam" id="PF00669"/>
    </source>
</evidence>
<evidence type="ECO:0000259" key="5">
    <source>
        <dbReference type="Pfam" id="PF00700"/>
    </source>
</evidence>
<comment type="caution">
    <text evidence="6">The sequence shown here is derived from an EMBL/GenBank/DDBJ whole genome shotgun (WGS) entry which is preliminary data.</text>
</comment>
<keyword evidence="6" id="KW-0966">Cell projection</keyword>
<comment type="similarity">
    <text evidence="1 3">Belongs to the bacterial flagellin family.</text>
</comment>
<keyword evidence="6" id="KW-0282">Flagellum</keyword>
<dbReference type="Pfam" id="PF00700">
    <property type="entry name" value="Flagellin_C"/>
    <property type="match status" value="1"/>
</dbReference>
<evidence type="ECO:0000313" key="6">
    <source>
        <dbReference type="EMBL" id="MBL0424877.1"/>
    </source>
</evidence>
<feature type="domain" description="Flagellin C-terminal" evidence="5">
    <location>
        <begin position="299"/>
        <end position="382"/>
    </location>
</feature>
<keyword evidence="6" id="KW-0969">Cilium</keyword>
<dbReference type="SUPFAM" id="SSF64518">
    <property type="entry name" value="Phase 1 flagellin"/>
    <property type="match status" value="1"/>
</dbReference>
<dbReference type="RefSeq" id="WP_201688105.1">
    <property type="nucleotide sequence ID" value="NZ_JAEQND010000003.1"/>
</dbReference>
<dbReference type="Proteomes" id="UP000622707">
    <property type="component" value="Unassembled WGS sequence"/>
</dbReference>
<dbReference type="InterPro" id="IPR046358">
    <property type="entry name" value="Flagellin_C"/>
</dbReference>
<organism evidence="6 7">
    <name type="scientific">Ramlibacter alkalitolerans</name>
    <dbReference type="NCBI Taxonomy" id="2039631"/>
    <lineage>
        <taxon>Bacteria</taxon>
        <taxon>Pseudomonadati</taxon>
        <taxon>Pseudomonadota</taxon>
        <taxon>Betaproteobacteria</taxon>
        <taxon>Burkholderiales</taxon>
        <taxon>Comamonadaceae</taxon>
        <taxon>Ramlibacter</taxon>
    </lineage>
</organism>
<gene>
    <name evidence="6" type="ORF">JI746_07140</name>
</gene>
<comment type="function">
    <text evidence="3">Flagellin is the subunit protein which polymerizes to form the filaments of bacterial flagella.</text>
</comment>
<dbReference type="PANTHER" id="PTHR42792">
    <property type="entry name" value="FLAGELLIN"/>
    <property type="match status" value="1"/>
</dbReference>
<keyword evidence="3" id="KW-0964">Secreted</keyword>
<reference evidence="6 7" key="1">
    <citation type="journal article" date="2017" name="Int. J. Syst. Evol. Microbiol.">
        <title>Ramlibacter alkalitolerans sp. nov., alkali-tolerant bacterium isolated from soil of ginseng.</title>
        <authorList>
            <person name="Lee D.H."/>
            <person name="Cha C.J."/>
        </authorList>
    </citation>
    <scope>NUCLEOTIDE SEQUENCE [LARGE SCALE GENOMIC DNA]</scope>
    <source>
        <strain evidence="6 7">KACC 19305</strain>
    </source>
</reference>
<dbReference type="Gene3D" id="3.30.70.2120">
    <property type="match status" value="1"/>
</dbReference>
<evidence type="ECO:0000313" key="7">
    <source>
        <dbReference type="Proteomes" id="UP000622707"/>
    </source>
</evidence>
<evidence type="ECO:0000256" key="2">
    <source>
        <dbReference type="ARBA" id="ARBA00023143"/>
    </source>
</evidence>
<evidence type="ECO:0000256" key="3">
    <source>
        <dbReference type="RuleBase" id="RU362073"/>
    </source>
</evidence>